<dbReference type="CDD" id="cd00130">
    <property type="entry name" value="PAS"/>
    <property type="match status" value="2"/>
</dbReference>
<keyword evidence="1" id="KW-0812">Transmembrane</keyword>
<sequence>MLGSFVSDGAHTPLASPLVQASHNTALVLLSLLIAFGSNCAALYMAHSNRRTSLASHRHVLLLCASMLLGLGIWAMHFMGMQAMRLPMPVRYDTLGTLLSIIPGMVAAWLALHALQVTHPSNQRIITSGLLVGLGIAAMHYSGIAAMQLQAQLHFLLPQFLLSLLLGPVFAIAAFATHRWLYQRGLENLQWAWRLLPPLLLTVAMASMHYVAMHAMRFDLGHHPMASQLQPIGLENHQTLSLAIAATTVMVFVILGLAHAVLRYRDLWQALAVHDARLNAMVDTAVDGVITINERGLVQDFNPAAARIFGYAKDEVIGRNISMLMPSPLAEQHDAHLLKHVGHPKKAITVTDREVLGKRKDGRHVPLHLAIGKASTPSGILFVGYLQDISARKRTDAQLRIAASVFQHVREGVAIVDANHNISDVNPAFLRLMEKSREECVGQALEALYEEADLPSDMGKLWQTVATQQYWQSEIMVTRSNGTLWMQRLSISPVFNEHQRPQHFIAVISDVSERPGPEAAHSSADLHDSATGLPTHKLFIERASRDKASFDS</sequence>
<feature type="transmembrane region" description="Helical" evidence="1">
    <location>
        <begin position="59"/>
        <end position="78"/>
    </location>
</feature>
<dbReference type="NCBIfam" id="TIGR00229">
    <property type="entry name" value="sensory_box"/>
    <property type="match status" value="2"/>
</dbReference>
<dbReference type="InterPro" id="IPR001610">
    <property type="entry name" value="PAC"/>
</dbReference>
<dbReference type="SMART" id="SM00086">
    <property type="entry name" value="PAC"/>
    <property type="match status" value="2"/>
</dbReference>
<dbReference type="EMBL" id="JBGJLR010000004">
    <property type="protein sequence ID" value="MEZ2738905.1"/>
    <property type="molecule type" value="Genomic_DNA"/>
</dbReference>
<dbReference type="Gene3D" id="3.30.450.20">
    <property type="entry name" value="PAS domain"/>
    <property type="match status" value="2"/>
</dbReference>
<dbReference type="PROSITE" id="PS50112">
    <property type="entry name" value="PAS"/>
    <property type="match status" value="1"/>
</dbReference>
<dbReference type="InterPro" id="IPR000014">
    <property type="entry name" value="PAS"/>
</dbReference>
<reference evidence="5 6" key="1">
    <citation type="submission" date="2024-08" db="EMBL/GenBank/DDBJ databases">
        <authorList>
            <person name="Feng Z."/>
            <person name="Ronholm J."/>
        </authorList>
    </citation>
    <scope>NUCLEOTIDE SEQUENCE [LARGE SCALE GENOMIC DNA]</scope>
    <source>
        <strain evidence="5 6">4-AB0-8</strain>
    </source>
</reference>
<dbReference type="PANTHER" id="PTHR35152:SF1">
    <property type="entry name" value="DOMAIN SIGNALLING PROTEIN, PUTATIVE (AFU_ORTHOLOGUE AFUA_5G11310)-RELATED"/>
    <property type="match status" value="1"/>
</dbReference>
<dbReference type="InterPro" id="IPR035965">
    <property type="entry name" value="PAS-like_dom_sf"/>
</dbReference>
<evidence type="ECO:0000259" key="3">
    <source>
        <dbReference type="PROSITE" id="PS50113"/>
    </source>
</evidence>
<name>A0ABV4IAN6_9BURK</name>
<feature type="transmembrane region" description="Helical" evidence="1">
    <location>
        <begin position="160"/>
        <end position="181"/>
    </location>
</feature>
<keyword evidence="1" id="KW-0472">Membrane</keyword>
<keyword evidence="6" id="KW-1185">Reference proteome</keyword>
<protein>
    <submittedName>
        <fullName evidence="5">PAS domain S-box protein</fullName>
    </submittedName>
</protein>
<dbReference type="Pfam" id="PF00989">
    <property type="entry name" value="PAS"/>
    <property type="match status" value="1"/>
</dbReference>
<organism evidence="5 6">
    <name type="scientific">Comamonas jiangduensis</name>
    <dbReference type="NCBI Taxonomy" id="1194168"/>
    <lineage>
        <taxon>Bacteria</taxon>
        <taxon>Pseudomonadati</taxon>
        <taxon>Pseudomonadota</taxon>
        <taxon>Betaproteobacteria</taxon>
        <taxon>Burkholderiales</taxon>
        <taxon>Comamonadaceae</taxon>
        <taxon>Comamonas</taxon>
    </lineage>
</organism>
<proteinExistence type="predicted"/>
<comment type="caution">
    <text evidence="5">The sequence shown here is derived from an EMBL/GenBank/DDBJ whole genome shotgun (WGS) entry which is preliminary data.</text>
</comment>
<keyword evidence="1" id="KW-1133">Transmembrane helix</keyword>
<dbReference type="InterPro" id="IPR013767">
    <property type="entry name" value="PAS_fold"/>
</dbReference>
<dbReference type="Proteomes" id="UP001567350">
    <property type="component" value="Unassembled WGS sequence"/>
</dbReference>
<feature type="transmembrane region" description="Helical" evidence="1">
    <location>
        <begin position="98"/>
        <end position="117"/>
    </location>
</feature>
<feature type="transmembrane region" description="Helical" evidence="1">
    <location>
        <begin position="129"/>
        <end position="148"/>
    </location>
</feature>
<evidence type="ECO:0000313" key="5">
    <source>
        <dbReference type="EMBL" id="MEZ2738905.1"/>
    </source>
</evidence>
<feature type="transmembrane region" description="Helical" evidence="1">
    <location>
        <begin position="26"/>
        <end position="47"/>
    </location>
</feature>
<dbReference type="PROSITE" id="PS50113">
    <property type="entry name" value="PAC"/>
    <property type="match status" value="1"/>
</dbReference>
<dbReference type="SMART" id="SM00091">
    <property type="entry name" value="PAS"/>
    <property type="match status" value="2"/>
</dbReference>
<dbReference type="InterPro" id="IPR000700">
    <property type="entry name" value="PAS-assoc_C"/>
</dbReference>
<dbReference type="RefSeq" id="WP_370891174.1">
    <property type="nucleotide sequence ID" value="NZ_JBGJLR010000004.1"/>
</dbReference>
<feature type="domain" description="PAC" evidence="3">
    <location>
        <begin position="471"/>
        <end position="523"/>
    </location>
</feature>
<feature type="domain" description="PAS" evidence="2">
    <location>
        <begin position="274"/>
        <end position="327"/>
    </location>
</feature>
<accession>A0ABV4IAN6</accession>
<dbReference type="Pfam" id="PF13426">
    <property type="entry name" value="PAS_9"/>
    <property type="match status" value="1"/>
</dbReference>
<feature type="domain" description="MHYT" evidence="4">
    <location>
        <begin position="23"/>
        <end position="219"/>
    </location>
</feature>
<evidence type="ECO:0000259" key="2">
    <source>
        <dbReference type="PROSITE" id="PS50112"/>
    </source>
</evidence>
<dbReference type="InterPro" id="IPR005330">
    <property type="entry name" value="MHYT_dom"/>
</dbReference>
<evidence type="ECO:0000313" key="6">
    <source>
        <dbReference type="Proteomes" id="UP001567350"/>
    </source>
</evidence>
<dbReference type="PROSITE" id="PS50924">
    <property type="entry name" value="MHYT"/>
    <property type="match status" value="1"/>
</dbReference>
<evidence type="ECO:0000259" key="4">
    <source>
        <dbReference type="PROSITE" id="PS50924"/>
    </source>
</evidence>
<feature type="transmembrane region" description="Helical" evidence="1">
    <location>
        <begin position="240"/>
        <end position="262"/>
    </location>
</feature>
<dbReference type="SUPFAM" id="SSF55785">
    <property type="entry name" value="PYP-like sensor domain (PAS domain)"/>
    <property type="match status" value="2"/>
</dbReference>
<evidence type="ECO:0000256" key="1">
    <source>
        <dbReference type="PROSITE-ProRule" id="PRU00244"/>
    </source>
</evidence>
<gene>
    <name evidence="5" type="ORF">ACBP88_05400</name>
</gene>
<feature type="transmembrane region" description="Helical" evidence="1">
    <location>
        <begin position="193"/>
        <end position="212"/>
    </location>
</feature>
<dbReference type="Pfam" id="PF03707">
    <property type="entry name" value="MHYT"/>
    <property type="match status" value="2"/>
</dbReference>
<dbReference type="PANTHER" id="PTHR35152">
    <property type="entry name" value="DOMAIN SIGNALLING PROTEIN, PUTATIVE (AFU_ORTHOLOGUE AFUA_5G11310)-RELATED"/>
    <property type="match status" value="1"/>
</dbReference>